<evidence type="ECO:0000256" key="4">
    <source>
        <dbReference type="PROSITE-ProRule" id="PRU00134"/>
    </source>
</evidence>
<organism evidence="6">
    <name type="scientific">Aspergillus arachidicola</name>
    <dbReference type="NCBI Taxonomy" id="656916"/>
    <lineage>
        <taxon>Eukaryota</taxon>
        <taxon>Fungi</taxon>
        <taxon>Dikarya</taxon>
        <taxon>Ascomycota</taxon>
        <taxon>Pezizomycotina</taxon>
        <taxon>Eurotiomycetes</taxon>
        <taxon>Eurotiomycetidae</taxon>
        <taxon>Eurotiales</taxon>
        <taxon>Aspergillaceae</taxon>
        <taxon>Aspergillus</taxon>
        <taxon>Aspergillus subgen. Circumdati</taxon>
    </lineage>
</organism>
<name>A0A5N6XSW6_9EURO</name>
<reference evidence="6" key="1">
    <citation type="submission" date="2019-04" db="EMBL/GenBank/DDBJ databases">
        <title>Friends and foes A comparative genomics study of 23 Aspergillus species from section Flavi.</title>
        <authorList>
            <consortium name="DOE Joint Genome Institute"/>
            <person name="Kjaerbolling I."/>
            <person name="Vesth T."/>
            <person name="Frisvad J.C."/>
            <person name="Nybo J.L."/>
            <person name="Theobald S."/>
            <person name="Kildgaard S."/>
            <person name="Isbrandt T."/>
            <person name="Kuo A."/>
            <person name="Sato A."/>
            <person name="Lyhne E.K."/>
            <person name="Kogle M.E."/>
            <person name="Wiebenga A."/>
            <person name="Kun R.S."/>
            <person name="Lubbers R.J."/>
            <person name="Makela M.R."/>
            <person name="Barry K."/>
            <person name="Chovatia M."/>
            <person name="Clum A."/>
            <person name="Daum C."/>
            <person name="Haridas S."/>
            <person name="He G."/>
            <person name="LaButti K."/>
            <person name="Lipzen A."/>
            <person name="Mondo S."/>
            <person name="Riley R."/>
            <person name="Salamov A."/>
            <person name="Simmons B.A."/>
            <person name="Magnuson J.K."/>
            <person name="Henrissat B."/>
            <person name="Mortensen U.H."/>
            <person name="Larsen T.O."/>
            <person name="Devries R.P."/>
            <person name="Grigoriev I.V."/>
            <person name="Machida M."/>
            <person name="Baker S.E."/>
            <person name="Andersen M.R."/>
        </authorList>
    </citation>
    <scope>NUCLEOTIDE SEQUENCE</scope>
    <source>
        <strain evidence="6">CBS 117612</strain>
    </source>
</reference>
<dbReference type="Pfam" id="PF01753">
    <property type="entry name" value="zf-MYND"/>
    <property type="match status" value="1"/>
</dbReference>
<keyword evidence="3" id="KW-0862">Zinc</keyword>
<evidence type="ECO:0000256" key="1">
    <source>
        <dbReference type="ARBA" id="ARBA00022723"/>
    </source>
</evidence>
<dbReference type="OrthoDB" id="5282002at2759"/>
<proteinExistence type="predicted"/>
<dbReference type="AlphaFoldDB" id="A0A5N6XSW6"/>
<dbReference type="InterPro" id="IPR002893">
    <property type="entry name" value="Znf_MYND"/>
</dbReference>
<evidence type="ECO:0000313" key="6">
    <source>
        <dbReference type="EMBL" id="KAE8334600.1"/>
    </source>
</evidence>
<dbReference type="EMBL" id="ML737258">
    <property type="protein sequence ID" value="KAE8334600.1"/>
    <property type="molecule type" value="Genomic_DNA"/>
</dbReference>
<keyword evidence="1" id="KW-0479">Metal-binding</keyword>
<sequence length="138" mass="15754">MIADSLFPCAEPSCNKDSRYSCSNCKLVSYCGKSCQVSHWPEHKRICKSTLIKHDWRPCWEREKRTPAFASPQLAKNHHNPFGKGNYLWGNVPAIDVLNLVQNEGDNLSRDVAILFAGRLNIFHPIVGKLRLTIFSIW</sequence>
<dbReference type="Proteomes" id="UP000325558">
    <property type="component" value="Unassembled WGS sequence"/>
</dbReference>
<dbReference type="Gene3D" id="6.10.140.2220">
    <property type="match status" value="1"/>
</dbReference>
<dbReference type="GO" id="GO:0008270">
    <property type="term" value="F:zinc ion binding"/>
    <property type="evidence" value="ECO:0007669"/>
    <property type="project" value="UniProtKB-KW"/>
</dbReference>
<evidence type="ECO:0000256" key="2">
    <source>
        <dbReference type="ARBA" id="ARBA00022771"/>
    </source>
</evidence>
<dbReference type="PROSITE" id="PS50865">
    <property type="entry name" value="ZF_MYND_2"/>
    <property type="match status" value="1"/>
</dbReference>
<dbReference type="SUPFAM" id="SSF144232">
    <property type="entry name" value="HIT/MYND zinc finger-like"/>
    <property type="match status" value="1"/>
</dbReference>
<protein>
    <recommendedName>
        <fullName evidence="5">MYND-type domain-containing protein</fullName>
    </recommendedName>
</protein>
<gene>
    <name evidence="6" type="ORF">BDV24DRAFT_145560</name>
</gene>
<feature type="domain" description="MYND-type" evidence="5">
    <location>
        <begin position="11"/>
        <end position="47"/>
    </location>
</feature>
<keyword evidence="2 4" id="KW-0863">Zinc-finger</keyword>
<evidence type="ECO:0000259" key="5">
    <source>
        <dbReference type="PROSITE" id="PS50865"/>
    </source>
</evidence>
<accession>A0A5N6XSW6</accession>
<evidence type="ECO:0000256" key="3">
    <source>
        <dbReference type="ARBA" id="ARBA00022833"/>
    </source>
</evidence>